<accession>A0A9J7N2X7</accession>
<keyword evidence="2 3" id="KW-0808">Transferase</keyword>
<sequence length="399" mass="44248">MFFAVFYTHTHIMPAFHTLLDFQFEPGGPKNPLRDQAVYSDLCALVSGLVQSSGASSLPPVSLGDSGSLGIFTAENGSHATLRIYPQGLLTVDAEMWAAEGEQPSITAEHVASAQQKISELLGCKKSKRFPFIKRGARVDPYVPTADNKLIEYDFDEVVYEADSPYQNIKIMHSPQFGNMLLLDNDPNLAESDIAYTRAILGNGREDFNGKTVLILGGGDGGILHELRQVSPKWVTMLEIDQLVINAAIKHLPGICHDSMDQLKGHNYEVLVEDCIPVLEKYVQEGTMFDFVINDLTAIPISTQPVGDSWDFLRKILDFSMQVLKPTGRYYTQGNGANMVDALKMYEGQLDKLSCKVDFSKETVCVPSYHELWVFYRIWKVDAASGCKDKDMQATNGST</sequence>
<dbReference type="PROSITE" id="PS51006">
    <property type="entry name" value="PABS_2"/>
    <property type="match status" value="1"/>
</dbReference>
<dbReference type="GO" id="GO:0016768">
    <property type="term" value="F:spermine synthase activity"/>
    <property type="evidence" value="ECO:0000318"/>
    <property type="project" value="GO_Central"/>
</dbReference>
<proteinExistence type="inferred from homology"/>
<dbReference type="Pfam" id="PF01564">
    <property type="entry name" value="Spermine_synth"/>
    <property type="match status" value="1"/>
</dbReference>
<keyword evidence="3" id="KW-0620">Polyamine biosynthesis</keyword>
<dbReference type="InterPro" id="IPR030374">
    <property type="entry name" value="PABS"/>
</dbReference>
<dbReference type="Pfam" id="PF17950">
    <property type="entry name" value="SpmSyn_N"/>
    <property type="match status" value="1"/>
</dbReference>
<name>A0A9J7N2X7_BRAFL</name>
<dbReference type="OrthoDB" id="5953636at2759"/>
<evidence type="ECO:0000256" key="1">
    <source>
        <dbReference type="ARBA" id="ARBA00007867"/>
    </source>
</evidence>
<dbReference type="InterPro" id="IPR035246">
    <property type="entry name" value="Spermidine_synt_N"/>
</dbReference>
<dbReference type="Gene3D" id="2.30.140.10">
    <property type="entry name" value="Spermidine synthase, tetramerisation domain"/>
    <property type="match status" value="1"/>
</dbReference>
<evidence type="ECO:0000256" key="3">
    <source>
        <dbReference type="PROSITE-ProRule" id="PRU00354"/>
    </source>
</evidence>
<dbReference type="GO" id="GO:0006597">
    <property type="term" value="P:spermine biosynthetic process"/>
    <property type="evidence" value="ECO:0000318"/>
    <property type="project" value="GO_Central"/>
</dbReference>
<dbReference type="InterPro" id="IPR040900">
    <property type="entry name" value="SpmSyn_N"/>
</dbReference>
<dbReference type="AlphaFoldDB" id="A0A9J7N2X7"/>
<dbReference type="PANTHER" id="PTHR46315:SF1">
    <property type="entry name" value="SPERMINE SYNTHASE"/>
    <property type="match status" value="1"/>
</dbReference>
<dbReference type="InterPro" id="IPR029063">
    <property type="entry name" value="SAM-dependent_MTases_sf"/>
</dbReference>
<evidence type="ECO:0000313" key="6">
    <source>
        <dbReference type="RefSeq" id="XP_035687526.1"/>
    </source>
</evidence>
<dbReference type="SUPFAM" id="SSF53335">
    <property type="entry name" value="S-adenosyl-L-methionine-dependent methyltransferases"/>
    <property type="match status" value="1"/>
</dbReference>
<dbReference type="PROSITE" id="PS01330">
    <property type="entry name" value="PABS_1"/>
    <property type="match status" value="1"/>
</dbReference>
<dbReference type="InterPro" id="IPR015576">
    <property type="entry name" value="Spermine_synthase_animal"/>
</dbReference>
<dbReference type="RefSeq" id="XP_035687526.1">
    <property type="nucleotide sequence ID" value="XM_035831633.1"/>
</dbReference>
<feature type="active site" description="Proton acceptor" evidence="3">
    <location>
        <position position="295"/>
    </location>
</feature>
<reference evidence="6" key="1">
    <citation type="journal article" date="2016" name="Genome Biol. Evol.">
        <title>Conserved non-coding elements in the most distant genera of cephalochordates: the Goldilocks principle.</title>
        <authorList>
            <person name="Yue J.X."/>
            <person name="Kozmikova I."/>
            <person name="Ono H."/>
            <person name="Nossa C.W."/>
            <person name="Kozmik Z."/>
            <person name="Putnam N.H."/>
            <person name="Yu J.K."/>
            <person name="Holland L.Z."/>
        </authorList>
    </citation>
    <scope>NUCLEOTIDE SEQUENCE</scope>
</reference>
<dbReference type="Proteomes" id="UP000001554">
    <property type="component" value="Chromosome 9"/>
</dbReference>
<dbReference type="FunFam" id="2.30.140.10:FF:000005">
    <property type="entry name" value="Spermine synthase"/>
    <property type="match status" value="1"/>
</dbReference>
<dbReference type="KEGG" id="bfo:118423464"/>
<evidence type="ECO:0000259" key="4">
    <source>
        <dbReference type="PROSITE" id="PS51006"/>
    </source>
</evidence>
<dbReference type="Pfam" id="PF17284">
    <property type="entry name" value="Spermine_synt_N"/>
    <property type="match status" value="1"/>
</dbReference>
<dbReference type="GeneID" id="118423464"/>
<dbReference type="OMA" id="MSVQTIL"/>
<dbReference type="InterPro" id="IPR030373">
    <property type="entry name" value="PABS_CS"/>
</dbReference>
<dbReference type="FunFam" id="3.40.50.150:FF:000197">
    <property type="entry name" value="spermine synthase isoform X2"/>
    <property type="match status" value="1"/>
</dbReference>
<keyword evidence="5" id="KW-1185">Reference proteome</keyword>
<gene>
    <name evidence="6" type="primary">LOC118423464</name>
</gene>
<dbReference type="InterPro" id="IPR037163">
    <property type="entry name" value="Spermidine_synt_N_sf"/>
</dbReference>
<comment type="similarity">
    <text evidence="1">Belongs to the spermidine/spermine synthase family.</text>
</comment>
<dbReference type="PANTHER" id="PTHR46315">
    <property type="entry name" value="SPERMINE SYNTHASE"/>
    <property type="match status" value="1"/>
</dbReference>
<protein>
    <submittedName>
        <fullName evidence="6">Spermine synthase-like</fullName>
    </submittedName>
</protein>
<evidence type="ECO:0000313" key="5">
    <source>
        <dbReference type="Proteomes" id="UP000001554"/>
    </source>
</evidence>
<reference evidence="5" key="2">
    <citation type="journal article" date="2020" name="Nat. Ecol. Evol.">
        <title>Deeply conserved synteny resolves early events in vertebrate evolution.</title>
        <authorList>
            <person name="Simakov O."/>
            <person name="Marletaz F."/>
            <person name="Yue J.X."/>
            <person name="O'Connell B."/>
            <person name="Jenkins J."/>
            <person name="Brandt A."/>
            <person name="Calef R."/>
            <person name="Tung C.H."/>
            <person name="Huang T.K."/>
            <person name="Schmutz J."/>
            <person name="Satoh N."/>
            <person name="Yu J.K."/>
            <person name="Putnam N.H."/>
            <person name="Green R.E."/>
            <person name="Rokhsar D.S."/>
        </authorList>
    </citation>
    <scope>NUCLEOTIDE SEQUENCE [LARGE SCALE GENOMIC DNA]</scope>
    <source>
        <strain evidence="5">S238N-H82</strain>
    </source>
</reference>
<reference evidence="6" key="3">
    <citation type="submission" date="2025-08" db="UniProtKB">
        <authorList>
            <consortium name="RefSeq"/>
        </authorList>
    </citation>
    <scope>IDENTIFICATION</scope>
</reference>
<organism evidence="5 6">
    <name type="scientific">Branchiostoma floridae</name>
    <name type="common">Florida lancelet</name>
    <name type="synonym">Amphioxus</name>
    <dbReference type="NCBI Taxonomy" id="7739"/>
    <lineage>
        <taxon>Eukaryota</taxon>
        <taxon>Metazoa</taxon>
        <taxon>Chordata</taxon>
        <taxon>Cephalochordata</taxon>
        <taxon>Leptocardii</taxon>
        <taxon>Amphioxiformes</taxon>
        <taxon>Branchiostomatidae</taxon>
        <taxon>Branchiostoma</taxon>
    </lineage>
</organism>
<feature type="domain" description="PABS" evidence="4">
    <location>
        <begin position="141"/>
        <end position="380"/>
    </location>
</feature>
<dbReference type="Gene3D" id="3.40.50.150">
    <property type="entry name" value="Vaccinia Virus protein VP39"/>
    <property type="match status" value="1"/>
</dbReference>
<evidence type="ECO:0000256" key="2">
    <source>
        <dbReference type="ARBA" id="ARBA00022679"/>
    </source>
</evidence>